<evidence type="ECO:0000313" key="1">
    <source>
        <dbReference type="EMBL" id="HIY21114.1"/>
    </source>
</evidence>
<reference evidence="1" key="2">
    <citation type="submission" date="2021-04" db="EMBL/GenBank/DDBJ databases">
        <authorList>
            <person name="Gilroy R."/>
        </authorList>
    </citation>
    <scope>NUCLEOTIDE SEQUENCE</scope>
    <source>
        <strain evidence="1">ChiBcec16_6824</strain>
    </source>
</reference>
<sequence>MNLQPLYELQERLEQAAVAGTNLLGEDFRLKRAMEGLAPLAAASPVFAKIGAALEELLSAPPQGRGGVLLDTLALVDAVVYTQGKTGCPGTLEPLPHGIGTCQPLTYTQLGPLLAALNGTGSDRYNTSEEFWNTHPEYFTDYRVLPLLVKGLKDTGFCMAERNRDRLIQLGTLSFPLLKADFDPAGKREMVFRVNILDKVAGAAENDFYRAQLPHAKREVRQALIAALRHDPANLPLLLELCQKERAGKNQDQAWKTLAQLDHPEVEAVLYELSRKDWRQLLYILDYTPEPIASHLTVRLFEEELAPFEAEPERPLTEENASRFSTLLHRLKEKTGPEVCQLYRHAAALAPVLERSLDGSGQTPNCMRFSHYTALNSDGLLFGEYLGWILANTLMLHPDRALCALALELYEEYGTSYFIPALTVQLLCLDSAECYQWAEAQLPPDGPLRRWMMQAFVWILGYLRWSPEKETYFFHQGCYDYQVEFHWYDNYIANLDVRWFLLLTQNPDPPSALWRELLLYREVIPGLSPQVLEFLYGQIFQGLDFSPTHNIIDILHTQGWSDWDDLVVKLAKSRAMQRVGIRPGHIFSFLDALPVPPKQKAAQLQKIDQLVLARKLQTEGIWPRDQVQEHIKQWRQQASTPTN</sequence>
<name>A0A9D1Y7R3_9FIRM</name>
<comment type="caution">
    <text evidence="1">The sequence shown here is derived from an EMBL/GenBank/DDBJ whole genome shotgun (WGS) entry which is preliminary data.</text>
</comment>
<accession>A0A9D1Y7R3</accession>
<evidence type="ECO:0000313" key="2">
    <source>
        <dbReference type="Proteomes" id="UP000823868"/>
    </source>
</evidence>
<dbReference type="AlphaFoldDB" id="A0A9D1Y7R3"/>
<organism evidence="1 2">
    <name type="scientific">Candidatus Flavonifractor merdigallinarum</name>
    <dbReference type="NCBI Taxonomy" id="2838589"/>
    <lineage>
        <taxon>Bacteria</taxon>
        <taxon>Bacillati</taxon>
        <taxon>Bacillota</taxon>
        <taxon>Clostridia</taxon>
        <taxon>Eubacteriales</taxon>
        <taxon>Oscillospiraceae</taxon>
        <taxon>Flavonifractor</taxon>
    </lineage>
</organism>
<dbReference type="EMBL" id="DXDX01000077">
    <property type="protein sequence ID" value="HIY21114.1"/>
    <property type="molecule type" value="Genomic_DNA"/>
</dbReference>
<protein>
    <submittedName>
        <fullName evidence="1">Uncharacterized protein</fullName>
    </submittedName>
</protein>
<dbReference type="Proteomes" id="UP000823868">
    <property type="component" value="Unassembled WGS sequence"/>
</dbReference>
<proteinExistence type="predicted"/>
<gene>
    <name evidence="1" type="ORF">H9841_04320</name>
</gene>
<reference evidence="1" key="1">
    <citation type="journal article" date="2021" name="PeerJ">
        <title>Extensive microbial diversity within the chicken gut microbiome revealed by metagenomics and culture.</title>
        <authorList>
            <person name="Gilroy R."/>
            <person name="Ravi A."/>
            <person name="Getino M."/>
            <person name="Pursley I."/>
            <person name="Horton D.L."/>
            <person name="Alikhan N.F."/>
            <person name="Baker D."/>
            <person name="Gharbi K."/>
            <person name="Hall N."/>
            <person name="Watson M."/>
            <person name="Adriaenssens E.M."/>
            <person name="Foster-Nyarko E."/>
            <person name="Jarju S."/>
            <person name="Secka A."/>
            <person name="Antonio M."/>
            <person name="Oren A."/>
            <person name="Chaudhuri R.R."/>
            <person name="La Ragione R."/>
            <person name="Hildebrand F."/>
            <person name="Pallen M.J."/>
        </authorList>
    </citation>
    <scope>NUCLEOTIDE SEQUENCE</scope>
    <source>
        <strain evidence="1">ChiBcec16_6824</strain>
    </source>
</reference>